<dbReference type="GO" id="GO:0043531">
    <property type="term" value="F:ADP binding"/>
    <property type="evidence" value="ECO:0007669"/>
    <property type="project" value="InterPro"/>
</dbReference>
<reference evidence="12" key="1">
    <citation type="submission" date="2015-06" db="UniProtKB">
        <authorList>
            <consortium name="EnsemblPlants"/>
        </authorList>
    </citation>
    <scope>IDENTIFICATION</scope>
</reference>
<evidence type="ECO:0000256" key="5">
    <source>
        <dbReference type="ARBA" id="ARBA00022737"/>
    </source>
</evidence>
<evidence type="ECO:0000256" key="2">
    <source>
        <dbReference type="ARBA" id="ARBA00022614"/>
    </source>
</evidence>
<keyword evidence="6" id="KW-0547">Nucleotide-binding</keyword>
<keyword evidence="3" id="KW-0808">Transferase</keyword>
<dbReference type="Pfam" id="PF23559">
    <property type="entry name" value="WHD_DRP"/>
    <property type="match status" value="1"/>
</dbReference>
<dbReference type="EnsemblPlants" id="EMT32063">
    <property type="protein sequence ID" value="EMT32063"/>
    <property type="gene ID" value="F775_24339"/>
</dbReference>
<dbReference type="GO" id="GO:0005524">
    <property type="term" value="F:ATP binding"/>
    <property type="evidence" value="ECO:0007669"/>
    <property type="project" value="UniProtKB-UniRule"/>
</dbReference>
<dbReference type="PROSITE" id="PS00108">
    <property type="entry name" value="PROTEIN_KINASE_ST"/>
    <property type="match status" value="1"/>
</dbReference>
<dbReference type="Gene3D" id="3.80.10.10">
    <property type="entry name" value="Ribonuclease Inhibitor"/>
    <property type="match status" value="2"/>
</dbReference>
<dbReference type="Gene3D" id="1.10.8.430">
    <property type="entry name" value="Helical domain of apoptotic protease-activating factors"/>
    <property type="match status" value="1"/>
</dbReference>
<dbReference type="SMART" id="SM00369">
    <property type="entry name" value="LRR_TYP"/>
    <property type="match status" value="3"/>
</dbReference>
<keyword evidence="2" id="KW-0433">Leucine-rich repeat</keyword>
<proteinExistence type="predicted"/>
<dbReference type="InterPro" id="IPR011009">
    <property type="entry name" value="Kinase-like_dom_sf"/>
</dbReference>
<evidence type="ECO:0000256" key="3">
    <source>
        <dbReference type="ARBA" id="ARBA00022679"/>
    </source>
</evidence>
<evidence type="ECO:0000256" key="11">
    <source>
        <dbReference type="ARBA" id="ARBA00023136"/>
    </source>
</evidence>
<dbReference type="InterPro" id="IPR032675">
    <property type="entry name" value="LRR_dom_sf"/>
</dbReference>
<dbReference type="SMART" id="SM00220">
    <property type="entry name" value="S_TKc"/>
    <property type="match status" value="1"/>
</dbReference>
<dbReference type="Pfam" id="PF00069">
    <property type="entry name" value="Pkinase"/>
    <property type="match status" value="1"/>
</dbReference>
<accession>M8CD31</accession>
<dbReference type="AlphaFoldDB" id="M8CD31"/>
<dbReference type="PANTHER" id="PTHR45707:SF70">
    <property type="entry name" value="PROTEIN KINASE DOMAIN-CONTAINING PROTEIN"/>
    <property type="match status" value="1"/>
</dbReference>
<dbReference type="InterPro" id="IPR008271">
    <property type="entry name" value="Ser/Thr_kinase_AS"/>
</dbReference>
<dbReference type="PROSITE" id="PS00107">
    <property type="entry name" value="PROTEIN_KINASE_ATP"/>
    <property type="match status" value="1"/>
</dbReference>
<evidence type="ECO:0000313" key="12">
    <source>
        <dbReference type="EnsemblPlants" id="EMT32063"/>
    </source>
</evidence>
<sequence length="1204" mass="137283">MPLPRPQSALYVYGRHEGHGETPVPEKNFPRSIPTRSTVATSQMGDGQHRIGRPSWWPAADGGRRLQRRCQEQPKALPLSLLEDITDGFSENLQIGRGGFAVVYKGVLENGTIAVKKLFERLDIPDNKFNEEIRCLMKVKHKNIVRFLGYCANTQGEIVDHAGGVVMADVRQRLLCFEYVPKGSLDEYIKDASNGHDWIKTYAIINGICEGLHYLHQNRILHLDLKPANILLDGNMMPKITDFGLSRCFDEKQTEAITKNMAGTLGYIAPEFHSGGDIYTITKKSDIYSLGVIIIEMLTGKKWYPAYPDVDKVLESWMNKLGKSQRVTQLKQIRLCIELGIECTDGNQANRPDTPDIINRLGETENARIMTGVSSLTVPQVQRALEKLEDATKNLLPRRDIVHLMNDSAEKNVTHWQGAAKNLRAAQECLNDNHHIVAVESGPSISVEDCNLREAQECHNHNLHISAVESSPSMSVEDRNLQEALKLIKDDLVGVIGIWGPGGVGKTHLLNNIKNSLDGNTTFNYVVQVTISRGCSVEKIQTDIAQQLNLDEFRKDSDVQFRCRIIYDFLKKRSFLILVDDLWDQIDLQAVGIPYPLGIENQLRRKVVLTTRSRKVCGQMEVRKNIKVVCLQEDEAWQLFKEKVGHETFSYNPRIEDLGKELVKEMKGLPLALVTIGKTMYAKTDTAKWEYAIEYMKQSWYVKDDPLDMERVVFRQDQKIPREMLARCWIGLGLVDEPEIKSSYITAYNLMGELSAACLLEEDHGIIMYNEYLEMHDYVKMHDVVRDMALWIACGCGVGWDEKFSIPWSQVERVSLMMNMLSELPPVDSNPCHMRMLCLGNNFLSRLQYHEIRKFTSLTYLDLSFSQLHRIPEELCSLANLEHLDLSGNSDIEVVPHCFGGLIKLKFLYLEETRIQMLPKGVISKLQALLVIDIRTLRPVSEGIRMLLELGTLPNLKAVGIHVGCAVLREGADLPIRYLILEDHETRALNLSDILSHNFARRTLYELTIHMANLDQIIIRQELALPSCCFGALNQLQLSEFDNLREITWMETCPASLFPKLTCLFVEYWQELEHLSWAMYLPCLEQLNIFNCNAMQQPFVMHHGDNKFGEQDSSKTFPCLKYLRFSWCSSLVSIGDPDVTFPFLERLEFEHCAELKSLPFNMDNLPGNLQFVQIDVKSWERMKGELEEGVKSFLEPKLKLYGVL</sequence>
<dbReference type="FunFam" id="1.10.510.10:FF:000870">
    <property type="entry name" value="OSJNBa0016N04.16-like protein"/>
    <property type="match status" value="1"/>
</dbReference>
<evidence type="ECO:0000256" key="6">
    <source>
        <dbReference type="ARBA" id="ARBA00022741"/>
    </source>
</evidence>
<dbReference type="InterPro" id="IPR003591">
    <property type="entry name" value="Leu-rich_rpt_typical-subtyp"/>
</dbReference>
<name>M8CD31_AEGTA</name>
<dbReference type="Pfam" id="PF00931">
    <property type="entry name" value="NB-ARC"/>
    <property type="match status" value="1"/>
</dbReference>
<dbReference type="Gene3D" id="3.40.50.300">
    <property type="entry name" value="P-loop containing nucleotide triphosphate hydrolases"/>
    <property type="match status" value="1"/>
</dbReference>
<evidence type="ECO:0000256" key="4">
    <source>
        <dbReference type="ARBA" id="ARBA00022692"/>
    </source>
</evidence>
<dbReference type="SUPFAM" id="SSF52058">
    <property type="entry name" value="L domain-like"/>
    <property type="match status" value="1"/>
</dbReference>
<keyword evidence="9" id="KW-0067">ATP-binding</keyword>
<protein>
    <submittedName>
        <fullName evidence="12">Putative disease resistance protein</fullName>
    </submittedName>
</protein>
<dbReference type="FunFam" id="3.30.200.20:FF:000465">
    <property type="entry name" value="Cysteine-rich receptor-like protein kinase 6"/>
    <property type="match status" value="1"/>
</dbReference>
<keyword evidence="8" id="KW-0611">Plant defense</keyword>
<keyword evidence="10" id="KW-1133">Transmembrane helix</keyword>
<dbReference type="PANTHER" id="PTHR45707">
    <property type="entry name" value="C2 CALCIUM/LIPID-BINDING PLANT PHOSPHORIBOSYLTRANSFERASE FAMILY PROTEIN"/>
    <property type="match status" value="1"/>
</dbReference>
<dbReference type="InterPro" id="IPR058922">
    <property type="entry name" value="WHD_DRP"/>
</dbReference>
<dbReference type="InterPro" id="IPR000719">
    <property type="entry name" value="Prot_kinase_dom"/>
</dbReference>
<dbReference type="Gene3D" id="3.30.200.20">
    <property type="entry name" value="Phosphorylase Kinase, domain 1"/>
    <property type="match status" value="1"/>
</dbReference>
<dbReference type="InterPro" id="IPR002182">
    <property type="entry name" value="NB-ARC"/>
</dbReference>
<dbReference type="SUPFAM" id="SSF52540">
    <property type="entry name" value="P-loop containing nucleoside triphosphate hydrolases"/>
    <property type="match status" value="1"/>
</dbReference>
<keyword evidence="5" id="KW-0677">Repeat</keyword>
<dbReference type="Pfam" id="PF23598">
    <property type="entry name" value="LRR_14"/>
    <property type="match status" value="1"/>
</dbReference>
<dbReference type="FunFam" id="3.40.50.300:FF:001091">
    <property type="entry name" value="Probable disease resistance protein At1g61300"/>
    <property type="match status" value="1"/>
</dbReference>
<dbReference type="SUPFAM" id="SSF56112">
    <property type="entry name" value="Protein kinase-like (PK-like)"/>
    <property type="match status" value="1"/>
</dbReference>
<dbReference type="GO" id="GO:0005886">
    <property type="term" value="C:plasma membrane"/>
    <property type="evidence" value="ECO:0007669"/>
    <property type="project" value="UniProtKB-SubCell"/>
</dbReference>
<dbReference type="GO" id="GO:0006952">
    <property type="term" value="P:defense response"/>
    <property type="evidence" value="ECO:0007669"/>
    <property type="project" value="UniProtKB-KW"/>
</dbReference>
<dbReference type="ExpressionAtlas" id="M8CD31">
    <property type="expression patterns" value="baseline"/>
</dbReference>
<dbReference type="InterPro" id="IPR042197">
    <property type="entry name" value="Apaf_helical"/>
</dbReference>
<dbReference type="InterPro" id="IPR017441">
    <property type="entry name" value="Protein_kinase_ATP_BS"/>
</dbReference>
<dbReference type="InterPro" id="IPR027417">
    <property type="entry name" value="P-loop_NTPase"/>
</dbReference>
<evidence type="ECO:0000256" key="1">
    <source>
        <dbReference type="ARBA" id="ARBA00004162"/>
    </source>
</evidence>
<evidence type="ECO:0000256" key="7">
    <source>
        <dbReference type="ARBA" id="ARBA00022777"/>
    </source>
</evidence>
<comment type="subcellular location">
    <subcellularLocation>
        <location evidence="1">Cell membrane</location>
        <topology evidence="1">Single-pass membrane protein</topology>
    </subcellularLocation>
</comment>
<evidence type="ECO:0000256" key="9">
    <source>
        <dbReference type="ARBA" id="ARBA00022840"/>
    </source>
</evidence>
<dbReference type="InterPro" id="IPR055414">
    <property type="entry name" value="LRR_R13L4/SHOC2-like"/>
</dbReference>
<dbReference type="PRINTS" id="PR00364">
    <property type="entry name" value="DISEASERSIST"/>
</dbReference>
<keyword evidence="11" id="KW-0472">Membrane</keyword>
<dbReference type="Gene3D" id="1.10.510.10">
    <property type="entry name" value="Transferase(Phosphotransferase) domain 1"/>
    <property type="match status" value="1"/>
</dbReference>
<dbReference type="PROSITE" id="PS50011">
    <property type="entry name" value="PROTEIN_KINASE_DOM"/>
    <property type="match status" value="1"/>
</dbReference>
<dbReference type="GO" id="GO:0004672">
    <property type="term" value="F:protein kinase activity"/>
    <property type="evidence" value="ECO:0007669"/>
    <property type="project" value="InterPro"/>
</dbReference>
<evidence type="ECO:0000256" key="10">
    <source>
        <dbReference type="ARBA" id="ARBA00022989"/>
    </source>
</evidence>
<evidence type="ECO:0000256" key="8">
    <source>
        <dbReference type="ARBA" id="ARBA00022821"/>
    </source>
</evidence>
<keyword evidence="4" id="KW-0812">Transmembrane</keyword>
<organism evidence="12">
    <name type="scientific">Aegilops tauschii</name>
    <name type="common">Tausch's goatgrass</name>
    <name type="synonym">Aegilops squarrosa</name>
    <dbReference type="NCBI Taxonomy" id="37682"/>
    <lineage>
        <taxon>Eukaryota</taxon>
        <taxon>Viridiplantae</taxon>
        <taxon>Streptophyta</taxon>
        <taxon>Embryophyta</taxon>
        <taxon>Tracheophyta</taxon>
        <taxon>Spermatophyta</taxon>
        <taxon>Magnoliopsida</taxon>
        <taxon>Liliopsida</taxon>
        <taxon>Poales</taxon>
        <taxon>Poaceae</taxon>
        <taxon>BOP clade</taxon>
        <taxon>Pooideae</taxon>
        <taxon>Triticodae</taxon>
        <taxon>Triticeae</taxon>
        <taxon>Triticinae</taxon>
        <taxon>Aegilops</taxon>
    </lineage>
</organism>
<keyword evidence="7" id="KW-0418">Kinase</keyword>